<evidence type="ECO:0000313" key="1">
    <source>
        <dbReference type="EMBL" id="ABD45141.1"/>
    </source>
</evidence>
<organism evidence="1 2">
    <name type="scientific">Ehrlichia chaffeensis (strain ATCC CRL-10679 / Arkansas)</name>
    <dbReference type="NCBI Taxonomy" id="205920"/>
    <lineage>
        <taxon>Bacteria</taxon>
        <taxon>Pseudomonadati</taxon>
        <taxon>Pseudomonadota</taxon>
        <taxon>Alphaproteobacteria</taxon>
        <taxon>Rickettsiales</taxon>
        <taxon>Anaplasmataceae</taxon>
        <taxon>Ehrlichia</taxon>
    </lineage>
</organism>
<dbReference type="KEGG" id="ech:ECH_0242"/>
<dbReference type="AlphaFoldDB" id="Q2GHM0"/>
<accession>Q2GHM0</accession>
<keyword evidence="2" id="KW-1185">Reference proteome</keyword>
<reference evidence="1 2" key="1">
    <citation type="journal article" date="2006" name="PLoS Genet.">
        <title>Comparative genomics of emerging human ehrlichiosis agents.</title>
        <authorList>
            <person name="Dunning Hotopp J.C."/>
            <person name="Lin M."/>
            <person name="Madupu R."/>
            <person name="Crabtree J."/>
            <person name="Angiuoli S.V."/>
            <person name="Eisen J.A."/>
            <person name="Seshadri R."/>
            <person name="Ren Q."/>
            <person name="Wu M."/>
            <person name="Utterback T.R."/>
            <person name="Smith S."/>
            <person name="Lewis M."/>
            <person name="Khouri H."/>
            <person name="Zhang C."/>
            <person name="Niu H."/>
            <person name="Lin Q."/>
            <person name="Ohashi N."/>
            <person name="Zhi N."/>
            <person name="Nelson W."/>
            <person name="Brinkac L.M."/>
            <person name="Dodson R.J."/>
            <person name="Rosovitz M.J."/>
            <person name="Sundaram J."/>
            <person name="Daugherty S.C."/>
            <person name="Davidsen T."/>
            <person name="Durkin A.S."/>
            <person name="Gwinn M."/>
            <person name="Haft D.H."/>
            <person name="Selengut J.D."/>
            <person name="Sullivan S.A."/>
            <person name="Zafar N."/>
            <person name="Zhou L."/>
            <person name="Benahmed F."/>
            <person name="Forberger H."/>
            <person name="Halpin R."/>
            <person name="Mulligan S."/>
            <person name="Robinson J."/>
            <person name="White O."/>
            <person name="Rikihisa Y."/>
            <person name="Tettelin H."/>
        </authorList>
    </citation>
    <scope>NUCLEOTIDE SEQUENCE [LARGE SCALE GENOMIC DNA]</scope>
    <source>
        <strain evidence="2">ATCC CRL-10679 / Arkansas</strain>
    </source>
</reference>
<proteinExistence type="predicted"/>
<dbReference type="Proteomes" id="UP000008320">
    <property type="component" value="Chromosome"/>
</dbReference>
<evidence type="ECO:0000313" key="2">
    <source>
        <dbReference type="Proteomes" id="UP000008320"/>
    </source>
</evidence>
<sequence length="53" mass="6093">MGYIHYIPGKGLKHILTLHVCKALAKKATTPYPTFCYTYMFAHLSDSFRQQNS</sequence>
<dbReference type="EMBL" id="CP000236">
    <property type="protein sequence ID" value="ABD45141.1"/>
    <property type="molecule type" value="Genomic_DNA"/>
</dbReference>
<dbReference type="HOGENOM" id="CLU_3061102_0_0_5"/>
<gene>
    <name evidence="1" type="ordered locus">ECH_0242</name>
</gene>
<name>Q2GHM0_EHRCR</name>
<protein>
    <submittedName>
        <fullName evidence="1">Uncharacterized protein</fullName>
    </submittedName>
</protein>